<proteinExistence type="predicted"/>
<dbReference type="Pfam" id="PF12307">
    <property type="entry name" value="DUF3631"/>
    <property type="match status" value="1"/>
</dbReference>
<protein>
    <recommendedName>
        <fullName evidence="2">DUF3631 domain-containing protein</fullName>
    </recommendedName>
</protein>
<feature type="domain" description="DUF3631" evidence="2">
    <location>
        <begin position="204"/>
        <end position="381"/>
    </location>
</feature>
<dbReference type="EMBL" id="CP024307">
    <property type="protein sequence ID" value="AUX78119.1"/>
    <property type="molecule type" value="Genomic_DNA"/>
</dbReference>
<sequence>MPQYQELKRQLTDAPLYEPTADDDEDTFLAAVKPWNGPVDGRVLLDEIVAVFNRHMDLPKGATEALALWVMHSHAHDAAQHSPILFISSPTKRCGKTNLLSVLQLLVPKPLSAANVTPATVFRSIDLWKPTLLIDEADTFISEKSELRGVLNSGHRRSQAHVLRCVGDNNIPTPFSTWCPKAFAAIGRLDPTLEDRSIIIELRRKLKTVSVVRVPVRDDAYEELRRKAARWAEDHMTLLEEADPKVPDALSDRARDNWTPLLAIAEIAGGDWPDRAAISARQLSSRDDDEGEAEMLLQDLRAIFARKKADSLWTDTIVEALVEIEDRPWAEFRRGQPITAHALSRLLKPFNVFPRKIRLDGAQVKRSGYERERLEPVWRRYIDGDSTCKQTGRTGQREQKQRLKVGRNQARR</sequence>
<reference evidence="3 4" key="1">
    <citation type="submission" date="2017-10" db="EMBL/GenBank/DDBJ databases">
        <title>Analysis of the genome sequences of Rhizobium populations associated to common bean (phaseolus vulgaris).</title>
        <authorList>
            <person name="Bustos P."/>
            <person name="Santamaria R.I."/>
            <person name="Miranda-Sanchez F."/>
            <person name="Perez-Carrascal O."/>
            <person name="Juarez S."/>
            <person name="Lozano L."/>
            <person name="Martinez-Flores I."/>
            <person name="Vinuesa P."/>
            <person name="Martinez-Romero E."/>
            <person name="Cevallos M.A."/>
            <person name="Romero D."/>
            <person name="Davila G."/>
            <person name="Gonzalez V."/>
        </authorList>
    </citation>
    <scope>NUCLEOTIDE SEQUENCE [LARGE SCALE GENOMIC DNA]</scope>
    <source>
        <strain evidence="3 4">NXT3</strain>
    </source>
</reference>
<dbReference type="RefSeq" id="WP_104839819.1">
    <property type="nucleotide sequence ID" value="NZ_CP024307.1"/>
</dbReference>
<evidence type="ECO:0000259" key="2">
    <source>
        <dbReference type="Pfam" id="PF12307"/>
    </source>
</evidence>
<dbReference type="AlphaFoldDB" id="A0A2L0HBI6"/>
<gene>
    <name evidence="3" type="ORF">NXT3_CH03592</name>
</gene>
<evidence type="ECO:0000256" key="1">
    <source>
        <dbReference type="SAM" id="MobiDB-lite"/>
    </source>
</evidence>
<feature type="compositionally biased region" description="Basic residues" evidence="1">
    <location>
        <begin position="402"/>
        <end position="412"/>
    </location>
</feature>
<feature type="region of interest" description="Disordered" evidence="1">
    <location>
        <begin position="386"/>
        <end position="412"/>
    </location>
</feature>
<name>A0A2L0HBI6_RHIFR</name>
<evidence type="ECO:0000313" key="4">
    <source>
        <dbReference type="Proteomes" id="UP000239340"/>
    </source>
</evidence>
<accession>A0A2L0HBI6</accession>
<dbReference type="Proteomes" id="UP000239340">
    <property type="component" value="Chromosome"/>
</dbReference>
<dbReference type="InterPro" id="IPR022081">
    <property type="entry name" value="DUF3631"/>
</dbReference>
<evidence type="ECO:0000313" key="3">
    <source>
        <dbReference type="EMBL" id="AUX78119.1"/>
    </source>
</evidence>
<organism evidence="3 4">
    <name type="scientific">Rhizobium fredii</name>
    <name type="common">Sinorhizobium fredii</name>
    <dbReference type="NCBI Taxonomy" id="380"/>
    <lineage>
        <taxon>Bacteria</taxon>
        <taxon>Pseudomonadati</taxon>
        <taxon>Pseudomonadota</taxon>
        <taxon>Alphaproteobacteria</taxon>
        <taxon>Hyphomicrobiales</taxon>
        <taxon>Rhizobiaceae</taxon>
        <taxon>Sinorhizobium/Ensifer group</taxon>
        <taxon>Sinorhizobium</taxon>
    </lineage>
</organism>